<dbReference type="Pfam" id="PF00358">
    <property type="entry name" value="PTS_EIIA_1"/>
    <property type="match status" value="1"/>
</dbReference>
<reference evidence="10" key="1">
    <citation type="submission" date="2016-12" db="EMBL/GenBank/DDBJ databases">
        <authorList>
            <person name="Jung M.Y."/>
            <person name="Lee S.H."/>
        </authorList>
    </citation>
    <scope>NUCLEOTIDE SEQUENCE [LARGE SCALE GENOMIC DNA]</scope>
    <source>
        <strain evidence="10">WiKim39</strain>
    </source>
</reference>
<proteinExistence type="predicted"/>
<dbReference type="EMBL" id="CP019323">
    <property type="protein sequence ID" value="APX72837.1"/>
    <property type="molecule type" value="Genomic_DNA"/>
</dbReference>
<evidence type="ECO:0000256" key="3">
    <source>
        <dbReference type="ARBA" id="ARBA00022448"/>
    </source>
</evidence>
<dbReference type="InterPro" id="IPR001127">
    <property type="entry name" value="PTS_EIIA_1_perm"/>
</dbReference>
<keyword evidence="5" id="KW-0808">Transferase</keyword>
<keyword evidence="3" id="KW-0813">Transport</keyword>
<evidence type="ECO:0000256" key="6">
    <source>
        <dbReference type="ARBA" id="ARBA00022683"/>
    </source>
</evidence>
<gene>
    <name evidence="9" type="ORF">BTM29_09870</name>
</gene>
<feature type="domain" description="PTS EIIA type-1" evidence="8">
    <location>
        <begin position="28"/>
        <end position="132"/>
    </location>
</feature>
<evidence type="ECO:0000256" key="1">
    <source>
        <dbReference type="ARBA" id="ARBA00004496"/>
    </source>
</evidence>
<dbReference type="AlphaFoldDB" id="A0A1P8Q4Q6"/>
<name>A0A1P8Q4Q6_9LACO</name>
<evidence type="ECO:0000256" key="2">
    <source>
        <dbReference type="ARBA" id="ARBA00004651"/>
    </source>
</evidence>
<dbReference type="STRING" id="1847728.BTM29_09870"/>
<evidence type="ECO:0000313" key="10">
    <source>
        <dbReference type="Proteomes" id="UP000187499"/>
    </source>
</evidence>
<dbReference type="PROSITE" id="PS00371">
    <property type="entry name" value="PTS_EIIA_TYPE_1_HIS"/>
    <property type="match status" value="1"/>
</dbReference>
<keyword evidence="7" id="KW-0418">Kinase</keyword>
<evidence type="ECO:0000313" key="9">
    <source>
        <dbReference type="EMBL" id="APX72837.1"/>
    </source>
</evidence>
<sequence>MRFFSKEKSEKLVSPIDGQLLQLADVSDPVFSEKMIGDGFAVEPSDGQIVSPVNGIIGTIFPTKHAITIKSKHGLNIMLHLGIDTVELKGAPFNILAKDGEKITAGQSIATMDLNKLKLANKSATVMTIITNMKLVKDISTFDSRQINSSDYVLTVNL</sequence>
<dbReference type="PROSITE" id="PS51093">
    <property type="entry name" value="PTS_EIIA_TYPE_1"/>
    <property type="match status" value="1"/>
</dbReference>
<dbReference type="Gene3D" id="2.70.70.10">
    <property type="entry name" value="Glucose Permease (Domain IIA)"/>
    <property type="match status" value="1"/>
</dbReference>
<accession>A0A1P8Q4Q6</accession>
<dbReference type="InterPro" id="IPR011055">
    <property type="entry name" value="Dup_hybrid_motif"/>
</dbReference>
<dbReference type="GO" id="GO:0005737">
    <property type="term" value="C:cytoplasm"/>
    <property type="evidence" value="ECO:0007669"/>
    <property type="project" value="UniProtKB-SubCell"/>
</dbReference>
<organism evidence="9 10">
    <name type="scientific">Companilactobacillus allii</name>
    <dbReference type="NCBI Taxonomy" id="1847728"/>
    <lineage>
        <taxon>Bacteria</taxon>
        <taxon>Bacillati</taxon>
        <taxon>Bacillota</taxon>
        <taxon>Bacilli</taxon>
        <taxon>Lactobacillales</taxon>
        <taxon>Lactobacillaceae</taxon>
        <taxon>Companilactobacillus</taxon>
    </lineage>
</organism>
<dbReference type="KEGG" id="lalw:BTM29_09870"/>
<dbReference type="SUPFAM" id="SSF51261">
    <property type="entry name" value="Duplicated hybrid motif"/>
    <property type="match status" value="1"/>
</dbReference>
<keyword evidence="10" id="KW-1185">Reference proteome</keyword>
<evidence type="ECO:0000256" key="5">
    <source>
        <dbReference type="ARBA" id="ARBA00022679"/>
    </source>
</evidence>
<dbReference type="FunFam" id="2.70.70.10:FF:000001">
    <property type="entry name" value="PTS system glucose-specific IIA component"/>
    <property type="match status" value="1"/>
</dbReference>
<evidence type="ECO:0000256" key="7">
    <source>
        <dbReference type="ARBA" id="ARBA00022777"/>
    </source>
</evidence>
<dbReference type="PANTHER" id="PTHR45008">
    <property type="entry name" value="PTS SYSTEM GLUCOSE-SPECIFIC EIIA COMPONENT"/>
    <property type="match status" value="1"/>
</dbReference>
<dbReference type="GO" id="GO:0005886">
    <property type="term" value="C:plasma membrane"/>
    <property type="evidence" value="ECO:0007669"/>
    <property type="project" value="UniProtKB-SubCell"/>
</dbReference>
<evidence type="ECO:0000256" key="4">
    <source>
        <dbReference type="ARBA" id="ARBA00022597"/>
    </source>
</evidence>
<keyword evidence="4 9" id="KW-0762">Sugar transport</keyword>
<evidence type="ECO:0000259" key="8">
    <source>
        <dbReference type="PROSITE" id="PS51093"/>
    </source>
</evidence>
<dbReference type="RefSeq" id="WP_076616892.1">
    <property type="nucleotide sequence ID" value="NZ_CP019323.1"/>
</dbReference>
<dbReference type="Proteomes" id="UP000187499">
    <property type="component" value="Chromosome"/>
</dbReference>
<dbReference type="GO" id="GO:0009401">
    <property type="term" value="P:phosphoenolpyruvate-dependent sugar phosphotransferase system"/>
    <property type="evidence" value="ECO:0007669"/>
    <property type="project" value="UniProtKB-KW"/>
</dbReference>
<keyword evidence="6" id="KW-0598">Phosphotransferase system</keyword>
<dbReference type="PANTHER" id="PTHR45008:SF1">
    <property type="entry name" value="PTS SYSTEM GLUCOSE-SPECIFIC EIIA COMPONENT"/>
    <property type="match status" value="1"/>
</dbReference>
<dbReference type="InterPro" id="IPR050890">
    <property type="entry name" value="PTS_EIIA_component"/>
</dbReference>
<dbReference type="NCBIfam" id="TIGR00830">
    <property type="entry name" value="PTBA"/>
    <property type="match status" value="1"/>
</dbReference>
<dbReference type="GO" id="GO:0016301">
    <property type="term" value="F:kinase activity"/>
    <property type="evidence" value="ECO:0007669"/>
    <property type="project" value="UniProtKB-KW"/>
</dbReference>
<dbReference type="OrthoDB" id="9769191at2"/>
<comment type="subcellular location">
    <subcellularLocation>
        <location evidence="2">Cell membrane</location>
        <topology evidence="2">Multi-pass membrane protein</topology>
    </subcellularLocation>
    <subcellularLocation>
        <location evidence="1">Cytoplasm</location>
    </subcellularLocation>
</comment>
<protein>
    <submittedName>
        <fullName evidence="9">PTS glucose transporter subunit IIABC</fullName>
    </submittedName>
</protein>